<proteinExistence type="predicted"/>
<dbReference type="HOGENOM" id="CLU_3360631_0_0_1"/>
<protein>
    <submittedName>
        <fullName evidence="1">Uncharacterized protein</fullName>
    </submittedName>
</protein>
<dbReference type="Gramene" id="KQK87938">
    <property type="protein sequence ID" value="KQK87938"/>
    <property type="gene ID" value="SETIT_040405mg"/>
</dbReference>
<organism evidence="1 2">
    <name type="scientific">Setaria italica</name>
    <name type="common">Foxtail millet</name>
    <name type="synonym">Panicum italicum</name>
    <dbReference type="NCBI Taxonomy" id="4555"/>
    <lineage>
        <taxon>Eukaryota</taxon>
        <taxon>Viridiplantae</taxon>
        <taxon>Streptophyta</taxon>
        <taxon>Embryophyta</taxon>
        <taxon>Tracheophyta</taxon>
        <taxon>Spermatophyta</taxon>
        <taxon>Magnoliopsida</taxon>
        <taxon>Liliopsida</taxon>
        <taxon>Poales</taxon>
        <taxon>Poaceae</taxon>
        <taxon>PACMAD clade</taxon>
        <taxon>Panicoideae</taxon>
        <taxon>Panicodae</taxon>
        <taxon>Paniceae</taxon>
        <taxon>Cenchrinae</taxon>
        <taxon>Setaria</taxon>
    </lineage>
</organism>
<dbReference type="EMBL" id="AGNK02005462">
    <property type="status" value="NOT_ANNOTATED_CDS"/>
    <property type="molecule type" value="Genomic_DNA"/>
</dbReference>
<evidence type="ECO:0000313" key="2">
    <source>
        <dbReference type="Proteomes" id="UP000004995"/>
    </source>
</evidence>
<dbReference type="InParanoid" id="K4ANA8"/>
<reference evidence="1" key="2">
    <citation type="submission" date="2018-08" db="UniProtKB">
        <authorList>
            <consortium name="EnsemblPlants"/>
        </authorList>
    </citation>
    <scope>IDENTIFICATION</scope>
    <source>
        <strain evidence="1">Yugu1</strain>
    </source>
</reference>
<evidence type="ECO:0000313" key="1">
    <source>
        <dbReference type="EnsemblPlants" id="KQK87938"/>
    </source>
</evidence>
<reference evidence="2" key="1">
    <citation type="journal article" date="2012" name="Nat. Biotechnol.">
        <title>Reference genome sequence of the model plant Setaria.</title>
        <authorList>
            <person name="Bennetzen J.L."/>
            <person name="Schmutz J."/>
            <person name="Wang H."/>
            <person name="Percifield R."/>
            <person name="Hawkins J."/>
            <person name="Pontaroli A.C."/>
            <person name="Estep M."/>
            <person name="Feng L."/>
            <person name="Vaughn J.N."/>
            <person name="Grimwood J."/>
            <person name="Jenkins J."/>
            <person name="Barry K."/>
            <person name="Lindquist E."/>
            <person name="Hellsten U."/>
            <person name="Deshpande S."/>
            <person name="Wang X."/>
            <person name="Wu X."/>
            <person name="Mitros T."/>
            <person name="Triplett J."/>
            <person name="Yang X."/>
            <person name="Ye C.Y."/>
            <person name="Mauro-Herrera M."/>
            <person name="Wang L."/>
            <person name="Li P."/>
            <person name="Sharma M."/>
            <person name="Sharma R."/>
            <person name="Ronald P.C."/>
            <person name="Panaud O."/>
            <person name="Kellogg E.A."/>
            <person name="Brutnell T.P."/>
            <person name="Doust A.N."/>
            <person name="Tuskan G.A."/>
            <person name="Rokhsar D."/>
            <person name="Devos K.M."/>
        </authorList>
    </citation>
    <scope>NUCLEOTIDE SEQUENCE [LARGE SCALE GENOMIC DNA]</scope>
    <source>
        <strain evidence="2">cv. Yugu1</strain>
    </source>
</reference>
<dbReference type="EnsemblPlants" id="KQK87938">
    <property type="protein sequence ID" value="KQK87938"/>
    <property type="gene ID" value="SETIT_040405mg"/>
</dbReference>
<dbReference type="AlphaFoldDB" id="K4ANA8"/>
<sequence>MIVRFRDLEIMVSWIAAATRGLQATRTGGILRRKIA</sequence>
<dbReference type="Proteomes" id="UP000004995">
    <property type="component" value="Unassembled WGS sequence"/>
</dbReference>
<accession>K4ANA8</accession>
<name>K4ANA8_SETIT</name>
<keyword evidence="2" id="KW-1185">Reference proteome</keyword>